<dbReference type="Proteomes" id="UP000257076">
    <property type="component" value="Unassembled WGS sequence"/>
</dbReference>
<name>A0A3E0B0V2_9STAP</name>
<dbReference type="Pfam" id="PF08665">
    <property type="entry name" value="PglZ"/>
    <property type="match status" value="1"/>
</dbReference>
<dbReference type="NCBIfam" id="TIGR02687">
    <property type="entry name" value="BREX-1 system phosphatase PglZ type A"/>
    <property type="match status" value="1"/>
</dbReference>
<organism evidence="1 2">
    <name type="scientific">Jeotgalicoccus halotolerans</name>
    <dbReference type="NCBI Taxonomy" id="157227"/>
    <lineage>
        <taxon>Bacteria</taxon>
        <taxon>Bacillati</taxon>
        <taxon>Bacillota</taxon>
        <taxon>Bacilli</taxon>
        <taxon>Bacillales</taxon>
        <taxon>Staphylococcaceae</taxon>
        <taxon>Jeotgalicoccus</taxon>
    </lineage>
</organism>
<evidence type="ECO:0000313" key="1">
    <source>
        <dbReference type="EMBL" id="REG25597.1"/>
    </source>
</evidence>
<comment type="caution">
    <text evidence="1">The sequence shown here is derived from an EMBL/GenBank/DDBJ whole genome shotgun (WGS) entry which is preliminary data.</text>
</comment>
<dbReference type="InterPro" id="IPR014060">
    <property type="entry name" value="PglZ"/>
</dbReference>
<keyword evidence="2" id="KW-1185">Reference proteome</keyword>
<dbReference type="EMBL" id="QUMW01000009">
    <property type="protein sequence ID" value="REG25597.1"/>
    <property type="molecule type" value="Genomic_DNA"/>
</dbReference>
<evidence type="ECO:0000313" key="2">
    <source>
        <dbReference type="Proteomes" id="UP000257076"/>
    </source>
</evidence>
<dbReference type="OrthoDB" id="9769734at2"/>
<sequence length="850" mass="99600">MDLNQIESTLQKMLDKPLENYEKRRIIFWEDQQEEFKDDWDSIELKDVKLQELTNDNQFYVKHLLEAEDLDSSYLIYSNLDLQSEDNWLLDMVLYAQTFKASRIDLIMNELQIDSNLRPTMEKYAVFFDNKVRYRKFKSYSGVIGSASAIELRMISVLCNLDIPSFERALRTILIESLEDDNKYLEAIRKFFDIDRFRDLVSSHYAYTREEKSLKTLFMHLIISALSFQMDEEDLALLENFIALSHTGDCYILIDHWMQNQVDASKFEEYARQIEKEINLQEIIQELSLEKYENVDIFPVIDQEIILHIANALLKDLEDFDKYLMIIENRRSKYYFKKYENLYDILYYTIKSLKFRKEFDQGLPQGKAEDIFNAYEKSYYRMDKNYRKFYLAYDKSDKYEFVNKLQEKVEYLYTHWFIGELGANWSQAVRTDLVEDWKLTGVKKQQGFYREHVSSRVSKGERIFVIISDAMRYEIATDLVERLNTETIGSTSIEPMLGIVPSITKLGMASLLPYRTLDIDSSGKVMVDEEPIEGYGARKKFIENKIENSLVYKYSDYVALSKTEKSETFKGLNLIYIYHDKIDGIGDNAATENRVFNEADSSVSELFDLINSIRNDLSGTNIYVTSDHGFLYQRSPLDESEKIAKELDKPVESSRRYALSNKEQELNGQIRINTGTVLNNENDLQLYIPNGSIRNRIQGPGANFVHGGASLQEVVIPLITFKNRRTTQKGAETVEKVNVELTSRTRSITNKLFTLQFFQSEKVKNKNIARTVNIYMEDENGNIISNIETIIANKINENSEERMFSKQFALETMEFDRKKDYFLVIKDTETNQYTAKIPFKINLGIVNDFF</sequence>
<accession>A0A3E0B0V2</accession>
<dbReference type="RefSeq" id="WP_115884285.1">
    <property type="nucleotide sequence ID" value="NZ_CBCSHX010000001.1"/>
</dbReference>
<protein>
    <submittedName>
        <fullName evidence="1">Uncharacterized protein (TIGR02687 family)</fullName>
    </submittedName>
</protein>
<dbReference type="AlphaFoldDB" id="A0A3E0B0V2"/>
<proteinExistence type="predicted"/>
<reference evidence="1 2" key="1">
    <citation type="submission" date="2018-08" db="EMBL/GenBank/DDBJ databases">
        <title>Genomic Encyclopedia of Type Strains, Phase IV (KMG-IV): sequencing the most valuable type-strain genomes for metagenomic binning, comparative biology and taxonomic classification.</title>
        <authorList>
            <person name="Goeker M."/>
        </authorList>
    </citation>
    <scope>NUCLEOTIDE SEQUENCE [LARGE SCALE GENOMIC DNA]</scope>
    <source>
        <strain evidence="1 2">DSM 17274</strain>
    </source>
</reference>
<gene>
    <name evidence="1" type="ORF">DFR63_0640</name>
</gene>